<evidence type="ECO:0000256" key="1">
    <source>
        <dbReference type="SAM" id="MobiDB-lite"/>
    </source>
</evidence>
<feature type="compositionally biased region" description="Acidic residues" evidence="1">
    <location>
        <begin position="127"/>
        <end position="139"/>
    </location>
</feature>
<dbReference type="Pfam" id="PF13921">
    <property type="entry name" value="Myb_DNA-bind_6"/>
    <property type="match status" value="1"/>
</dbReference>
<gene>
    <name evidence="2" type="ORF">FCALED_LOCUS7546</name>
</gene>
<protein>
    <submittedName>
        <fullName evidence="2">9190_t:CDS:1</fullName>
    </submittedName>
</protein>
<reference evidence="2" key="1">
    <citation type="submission" date="2021-06" db="EMBL/GenBank/DDBJ databases">
        <authorList>
            <person name="Kallberg Y."/>
            <person name="Tangrot J."/>
            <person name="Rosling A."/>
        </authorList>
    </citation>
    <scope>NUCLEOTIDE SEQUENCE</scope>
    <source>
        <strain evidence="2">UK204</strain>
    </source>
</reference>
<dbReference type="EMBL" id="CAJVPQ010002021">
    <property type="protein sequence ID" value="CAG8580014.1"/>
    <property type="molecule type" value="Genomic_DNA"/>
</dbReference>
<dbReference type="Proteomes" id="UP000789570">
    <property type="component" value="Unassembled WGS sequence"/>
</dbReference>
<dbReference type="SUPFAM" id="SSF46689">
    <property type="entry name" value="Homeodomain-like"/>
    <property type="match status" value="1"/>
</dbReference>
<evidence type="ECO:0000313" key="3">
    <source>
        <dbReference type="Proteomes" id="UP000789570"/>
    </source>
</evidence>
<sequence>MRFSPDHDQIIRKFMDNNKSVKHPFSILSKKESIPFTSKQLANRWWSKLDPRLCKDAFSQEEKDFIYEWVPEHTQPEQNIQWKALQPVMEAKFGKFRSRNDLKNIWNCKKRQNDRANQVGEANSILPDDEHESGEEEGDELYSDYEIVIEAGDNIAVIEAEAGASNKASIDYMLNKN</sequence>
<accession>A0A9N9G2F9</accession>
<proteinExistence type="predicted"/>
<name>A0A9N9G2F9_9GLOM</name>
<evidence type="ECO:0000313" key="2">
    <source>
        <dbReference type="EMBL" id="CAG8580014.1"/>
    </source>
</evidence>
<organism evidence="2 3">
    <name type="scientific">Funneliformis caledonium</name>
    <dbReference type="NCBI Taxonomy" id="1117310"/>
    <lineage>
        <taxon>Eukaryota</taxon>
        <taxon>Fungi</taxon>
        <taxon>Fungi incertae sedis</taxon>
        <taxon>Mucoromycota</taxon>
        <taxon>Glomeromycotina</taxon>
        <taxon>Glomeromycetes</taxon>
        <taxon>Glomerales</taxon>
        <taxon>Glomeraceae</taxon>
        <taxon>Funneliformis</taxon>
    </lineage>
</organism>
<keyword evidence="3" id="KW-1185">Reference proteome</keyword>
<comment type="caution">
    <text evidence="2">The sequence shown here is derived from an EMBL/GenBank/DDBJ whole genome shotgun (WGS) entry which is preliminary data.</text>
</comment>
<feature type="region of interest" description="Disordered" evidence="1">
    <location>
        <begin position="116"/>
        <end position="139"/>
    </location>
</feature>
<dbReference type="AlphaFoldDB" id="A0A9N9G2F9"/>
<dbReference type="InterPro" id="IPR009057">
    <property type="entry name" value="Homeodomain-like_sf"/>
</dbReference>